<accession>A0A0H2UL44</accession>
<evidence type="ECO:0000313" key="2">
    <source>
        <dbReference type="Proteomes" id="UP000000801"/>
    </source>
</evidence>
<dbReference type="AlphaFoldDB" id="A0A0H2UL44"/>
<dbReference type="EMBL" id="AE001363">
    <property type="protein sequence ID" value="AAD18252.1"/>
    <property type="molecule type" value="Genomic_DNA"/>
</dbReference>
<reference evidence="1 2" key="1">
    <citation type="journal article" date="1999" name="Nat. Genet.">
        <title>Comparative genomes of Chlamydia pneumoniae and C. trachomatis.</title>
        <authorList>
            <person name="Kalman S."/>
            <person name="Mitchell W."/>
            <person name="Marathe R."/>
            <person name="Lammel C."/>
            <person name="Fan J."/>
            <person name="Hyman R.W."/>
            <person name="Olinger L."/>
            <person name="Grimwood J."/>
            <person name="Davis R.W."/>
            <person name="Stephens R.S."/>
        </authorList>
    </citation>
    <scope>NUCLEOTIDE SEQUENCE [LARGE SCALE GENOMIC DNA]</scope>
    <source>
        <strain evidence="1 2">CWL029</strain>
    </source>
</reference>
<evidence type="ECO:0000313" key="1">
    <source>
        <dbReference type="EMBL" id="AAD18252.1"/>
    </source>
</evidence>
<sequence>MLNSIVTTRTRTAATLLIPKVIPEAPSTPVQIKMISIKETIAVRAKSPADTVATFALDSELSEQQQTVLIAASKPRPKQSIKHIKFPLTKF</sequence>
<proteinExistence type="predicted"/>
<organism evidence="1 2">
    <name type="scientific">Chlamydia pneumoniae</name>
    <name type="common">Chlamydophila pneumoniae</name>
    <dbReference type="NCBI Taxonomy" id="83558"/>
    <lineage>
        <taxon>Bacteria</taxon>
        <taxon>Pseudomonadati</taxon>
        <taxon>Chlamydiota</taxon>
        <taxon>Chlamydiia</taxon>
        <taxon>Chlamydiales</taxon>
        <taxon>Chlamydiaceae</taxon>
        <taxon>Chlamydia/Chlamydophila group</taxon>
        <taxon>Chlamydia</taxon>
    </lineage>
</organism>
<gene>
    <name evidence="1" type="ordered locus">CPn_0099</name>
</gene>
<dbReference type="HOGENOM" id="CLU_2421625_0_0_0"/>
<name>A0A0H2UL44_CHLPN</name>
<protein>
    <submittedName>
        <fullName evidence="1">Uncharacterized protein</fullName>
    </submittedName>
</protein>
<dbReference type="KEGG" id="cpn:CPn_0099"/>
<dbReference type="Proteomes" id="UP000000801">
    <property type="component" value="Chromosome"/>
</dbReference>